<dbReference type="NCBIfam" id="NF000840">
    <property type="entry name" value="PRK00071.1-3"/>
    <property type="match status" value="1"/>
</dbReference>
<dbReference type="PANTHER" id="PTHR39321:SF3">
    <property type="entry name" value="PHOSPHOPANTETHEINE ADENYLYLTRANSFERASE"/>
    <property type="match status" value="1"/>
</dbReference>
<comment type="caution">
    <text evidence="12">The sequence shown here is derived from an EMBL/GenBank/DDBJ whole genome shotgun (WGS) entry which is preliminary data.</text>
</comment>
<name>A0ABQ3VG13_9CHLR</name>
<keyword evidence="4 10" id="KW-0808">Transferase</keyword>
<dbReference type="Proteomes" id="UP000635565">
    <property type="component" value="Unassembled WGS sequence"/>
</dbReference>
<evidence type="ECO:0000256" key="10">
    <source>
        <dbReference type="HAMAP-Rule" id="MF_00244"/>
    </source>
</evidence>
<evidence type="ECO:0000313" key="12">
    <source>
        <dbReference type="EMBL" id="GHO84654.1"/>
    </source>
</evidence>
<dbReference type="GO" id="GO:0016779">
    <property type="term" value="F:nucleotidyltransferase activity"/>
    <property type="evidence" value="ECO:0007669"/>
    <property type="project" value="UniProtKB-KW"/>
</dbReference>
<evidence type="ECO:0000313" key="13">
    <source>
        <dbReference type="Proteomes" id="UP000635565"/>
    </source>
</evidence>
<comment type="similarity">
    <text evidence="10">Belongs to the NadD family.</text>
</comment>
<comment type="catalytic activity">
    <reaction evidence="9 10">
        <text>nicotinate beta-D-ribonucleotide + ATP + H(+) = deamido-NAD(+) + diphosphate</text>
        <dbReference type="Rhea" id="RHEA:22860"/>
        <dbReference type="ChEBI" id="CHEBI:15378"/>
        <dbReference type="ChEBI" id="CHEBI:30616"/>
        <dbReference type="ChEBI" id="CHEBI:33019"/>
        <dbReference type="ChEBI" id="CHEBI:57502"/>
        <dbReference type="ChEBI" id="CHEBI:58437"/>
        <dbReference type="EC" id="2.7.7.18"/>
    </reaction>
</comment>
<organism evidence="12 13">
    <name type="scientific">Dictyobacter formicarum</name>
    <dbReference type="NCBI Taxonomy" id="2778368"/>
    <lineage>
        <taxon>Bacteria</taxon>
        <taxon>Bacillati</taxon>
        <taxon>Chloroflexota</taxon>
        <taxon>Ktedonobacteria</taxon>
        <taxon>Ktedonobacterales</taxon>
        <taxon>Dictyobacteraceae</taxon>
        <taxon>Dictyobacter</taxon>
    </lineage>
</organism>
<dbReference type="InterPro" id="IPR005248">
    <property type="entry name" value="NadD/NMNAT"/>
</dbReference>
<evidence type="ECO:0000256" key="8">
    <source>
        <dbReference type="ARBA" id="ARBA00023027"/>
    </source>
</evidence>
<evidence type="ECO:0000256" key="5">
    <source>
        <dbReference type="ARBA" id="ARBA00022695"/>
    </source>
</evidence>
<dbReference type="HAMAP" id="MF_00244">
    <property type="entry name" value="NaMN_adenylyltr"/>
    <property type="match status" value="1"/>
</dbReference>
<comment type="pathway">
    <text evidence="2 10">Cofactor biosynthesis; NAD(+) biosynthesis; deamido-NAD(+) from nicotinate D-ribonucleotide: step 1/1.</text>
</comment>
<reference evidence="12 13" key="1">
    <citation type="journal article" date="2021" name="Int. J. Syst. Evol. Microbiol.">
        <title>Reticulibacter mediterranei gen. nov., sp. nov., within the new family Reticulibacteraceae fam. nov., and Ktedonospora formicarum gen. nov., sp. nov., Ktedonobacter robiniae sp. nov., Dictyobacter formicarum sp. nov. and Dictyobacter arantiisoli sp. nov., belonging to the class Ktedonobacteria.</title>
        <authorList>
            <person name="Yabe S."/>
            <person name="Zheng Y."/>
            <person name="Wang C.M."/>
            <person name="Sakai Y."/>
            <person name="Abe K."/>
            <person name="Yokota A."/>
            <person name="Donadio S."/>
            <person name="Cavaletti L."/>
            <person name="Monciardini P."/>
        </authorList>
    </citation>
    <scope>NUCLEOTIDE SEQUENCE [LARGE SCALE GENOMIC DNA]</scope>
    <source>
        <strain evidence="12 13">SOSP1-9</strain>
    </source>
</reference>
<evidence type="ECO:0000256" key="1">
    <source>
        <dbReference type="ARBA" id="ARBA00002324"/>
    </source>
</evidence>
<dbReference type="NCBIfam" id="TIGR00125">
    <property type="entry name" value="cyt_tran_rel"/>
    <property type="match status" value="1"/>
</dbReference>
<dbReference type="InterPro" id="IPR004821">
    <property type="entry name" value="Cyt_trans-like"/>
</dbReference>
<dbReference type="SUPFAM" id="SSF52374">
    <property type="entry name" value="Nucleotidylyl transferase"/>
    <property type="match status" value="1"/>
</dbReference>
<keyword evidence="13" id="KW-1185">Reference proteome</keyword>
<sequence length="210" mass="24132">MSTRSIGLMGGTFDPIHHAHLIVAEEVRYALNLTEMVFIPAGEPPHKVGRITAPVQDRVAMVELAVASNPHFSVSRVEVDRPGPSYLVDTLRLLKKQWGKDTELFFVIGWDSLEDFPTWYKPTEILEQLTRLVVVHRPGYKEDEEYNQQLEARLPGLLQKMCPVAVPQLDISSTDLRQRIVENRPIKYQTPAEVEAYIQEHQLYRYHTES</sequence>
<dbReference type="CDD" id="cd02165">
    <property type="entry name" value="NMNAT"/>
    <property type="match status" value="1"/>
</dbReference>
<feature type="domain" description="Cytidyltransferase-like" evidence="11">
    <location>
        <begin position="8"/>
        <end position="179"/>
    </location>
</feature>
<evidence type="ECO:0000256" key="4">
    <source>
        <dbReference type="ARBA" id="ARBA00022679"/>
    </source>
</evidence>
<accession>A0ABQ3VG13</accession>
<dbReference type="NCBIfam" id="TIGR00482">
    <property type="entry name" value="nicotinate (nicotinamide) nucleotide adenylyltransferase"/>
    <property type="match status" value="1"/>
</dbReference>
<dbReference type="Gene3D" id="3.40.50.620">
    <property type="entry name" value="HUPs"/>
    <property type="match status" value="1"/>
</dbReference>
<evidence type="ECO:0000256" key="2">
    <source>
        <dbReference type="ARBA" id="ARBA00005019"/>
    </source>
</evidence>
<keyword evidence="8 10" id="KW-0520">NAD</keyword>
<keyword evidence="7 10" id="KW-0067">ATP-binding</keyword>
<keyword evidence="3 10" id="KW-0662">Pyridine nucleotide biosynthesis</keyword>
<dbReference type="EMBL" id="BNJJ01000006">
    <property type="protein sequence ID" value="GHO84654.1"/>
    <property type="molecule type" value="Genomic_DNA"/>
</dbReference>
<evidence type="ECO:0000256" key="6">
    <source>
        <dbReference type="ARBA" id="ARBA00022741"/>
    </source>
</evidence>
<evidence type="ECO:0000259" key="11">
    <source>
        <dbReference type="Pfam" id="PF01467"/>
    </source>
</evidence>
<dbReference type="InterPro" id="IPR014729">
    <property type="entry name" value="Rossmann-like_a/b/a_fold"/>
</dbReference>
<evidence type="ECO:0000256" key="7">
    <source>
        <dbReference type="ARBA" id="ARBA00022840"/>
    </source>
</evidence>
<proteinExistence type="inferred from homology"/>
<protein>
    <recommendedName>
        <fullName evidence="10">Probable nicotinate-nucleotide adenylyltransferase</fullName>
        <ecNumber evidence="10">2.7.7.18</ecNumber>
    </recommendedName>
    <alternativeName>
        <fullName evidence="10">Deamido-NAD(+) diphosphorylase</fullName>
    </alternativeName>
    <alternativeName>
        <fullName evidence="10">Deamido-NAD(+) pyrophosphorylase</fullName>
    </alternativeName>
    <alternativeName>
        <fullName evidence="10">Nicotinate mononucleotide adenylyltransferase</fullName>
        <shortName evidence="10">NaMN adenylyltransferase</shortName>
    </alternativeName>
</protein>
<keyword evidence="5 10" id="KW-0548">Nucleotidyltransferase</keyword>
<evidence type="ECO:0000256" key="3">
    <source>
        <dbReference type="ARBA" id="ARBA00022642"/>
    </source>
</evidence>
<dbReference type="Pfam" id="PF01467">
    <property type="entry name" value="CTP_transf_like"/>
    <property type="match status" value="1"/>
</dbReference>
<keyword evidence="6 10" id="KW-0547">Nucleotide-binding</keyword>
<dbReference type="RefSeq" id="WP_201362260.1">
    <property type="nucleotide sequence ID" value="NZ_BNJJ01000006.1"/>
</dbReference>
<dbReference type="EC" id="2.7.7.18" evidence="10"/>
<dbReference type="PANTHER" id="PTHR39321">
    <property type="entry name" value="NICOTINATE-NUCLEOTIDE ADENYLYLTRANSFERASE-RELATED"/>
    <property type="match status" value="1"/>
</dbReference>
<gene>
    <name evidence="10 12" type="primary">nadD</name>
    <name evidence="12" type="ORF">KSZ_26600</name>
</gene>
<evidence type="ECO:0000256" key="9">
    <source>
        <dbReference type="ARBA" id="ARBA00048721"/>
    </source>
</evidence>
<comment type="function">
    <text evidence="1 10">Catalyzes the reversible adenylation of nicotinate mononucleotide (NaMN) to nicotinic acid adenine dinucleotide (NaAD).</text>
</comment>